<dbReference type="EMBL" id="JAQGDS010000003">
    <property type="protein sequence ID" value="KAJ6262347.1"/>
    <property type="molecule type" value="Genomic_DNA"/>
</dbReference>
<name>A0AAD6J5B5_DREDA</name>
<sequence>MSNNARETKTDPGGASTGTGQTQVRRGGAMLKAEEDGPWIEGRGRRKALQGNSEKTTMSGRGIYS</sequence>
<dbReference type="Proteomes" id="UP001221413">
    <property type="component" value="Unassembled WGS sequence"/>
</dbReference>
<organism evidence="2 3">
    <name type="scientific">Drechslerella dactyloides</name>
    <name type="common">Nematode-trapping fungus</name>
    <name type="synonym">Arthrobotrys dactyloides</name>
    <dbReference type="NCBI Taxonomy" id="74499"/>
    <lineage>
        <taxon>Eukaryota</taxon>
        <taxon>Fungi</taxon>
        <taxon>Dikarya</taxon>
        <taxon>Ascomycota</taxon>
        <taxon>Pezizomycotina</taxon>
        <taxon>Orbiliomycetes</taxon>
        <taxon>Orbiliales</taxon>
        <taxon>Orbiliaceae</taxon>
        <taxon>Drechslerella</taxon>
    </lineage>
</organism>
<feature type="region of interest" description="Disordered" evidence="1">
    <location>
        <begin position="1"/>
        <end position="65"/>
    </location>
</feature>
<gene>
    <name evidence="2" type="ORF">Dda_3154</name>
</gene>
<evidence type="ECO:0000313" key="2">
    <source>
        <dbReference type="EMBL" id="KAJ6262347.1"/>
    </source>
</evidence>
<feature type="compositionally biased region" description="Basic and acidic residues" evidence="1">
    <location>
        <begin position="1"/>
        <end position="10"/>
    </location>
</feature>
<reference evidence="2" key="1">
    <citation type="submission" date="2023-01" db="EMBL/GenBank/DDBJ databases">
        <title>The chitinases involved in constricting ring structure development in the nematode-trapping fungus Drechslerella dactyloides.</title>
        <authorList>
            <person name="Wang R."/>
            <person name="Zhang L."/>
            <person name="Tang P."/>
            <person name="Li S."/>
            <person name="Liang L."/>
        </authorList>
    </citation>
    <scope>NUCLEOTIDE SEQUENCE</scope>
    <source>
        <strain evidence="2">YMF1.00031</strain>
    </source>
</reference>
<comment type="caution">
    <text evidence="2">The sequence shown here is derived from an EMBL/GenBank/DDBJ whole genome shotgun (WGS) entry which is preliminary data.</text>
</comment>
<accession>A0AAD6J5B5</accession>
<feature type="compositionally biased region" description="Polar residues" evidence="1">
    <location>
        <begin position="50"/>
        <end position="59"/>
    </location>
</feature>
<evidence type="ECO:0000256" key="1">
    <source>
        <dbReference type="SAM" id="MobiDB-lite"/>
    </source>
</evidence>
<dbReference type="AlphaFoldDB" id="A0AAD6J5B5"/>
<feature type="compositionally biased region" description="Low complexity" evidence="1">
    <location>
        <begin position="18"/>
        <end position="28"/>
    </location>
</feature>
<protein>
    <submittedName>
        <fullName evidence="2">Uncharacterized protein</fullName>
    </submittedName>
</protein>
<keyword evidence="3" id="KW-1185">Reference proteome</keyword>
<evidence type="ECO:0000313" key="3">
    <source>
        <dbReference type="Proteomes" id="UP001221413"/>
    </source>
</evidence>
<proteinExistence type="predicted"/>